<dbReference type="EMBL" id="JAUHQA010000001">
    <property type="protein sequence ID" value="MDN4480309.1"/>
    <property type="molecule type" value="Genomic_DNA"/>
</dbReference>
<keyword evidence="1" id="KW-0805">Transcription regulation</keyword>
<evidence type="ECO:0000256" key="3">
    <source>
        <dbReference type="ARBA" id="ARBA00023163"/>
    </source>
</evidence>
<dbReference type="PROSITE" id="PS00356">
    <property type="entry name" value="HTH_LACI_1"/>
    <property type="match status" value="1"/>
</dbReference>
<dbReference type="Proteomes" id="UP001172708">
    <property type="component" value="Unassembled WGS sequence"/>
</dbReference>
<evidence type="ECO:0000256" key="2">
    <source>
        <dbReference type="ARBA" id="ARBA00023125"/>
    </source>
</evidence>
<evidence type="ECO:0000313" key="5">
    <source>
        <dbReference type="EMBL" id="MDN4480309.1"/>
    </source>
</evidence>
<dbReference type="Pfam" id="PF13377">
    <property type="entry name" value="Peripla_BP_3"/>
    <property type="match status" value="1"/>
</dbReference>
<accession>A0ABT8GG16</accession>
<dbReference type="PROSITE" id="PS50932">
    <property type="entry name" value="HTH_LACI_2"/>
    <property type="match status" value="1"/>
</dbReference>
<organism evidence="5 6">
    <name type="scientific">Demequina muriae</name>
    <dbReference type="NCBI Taxonomy" id="3051664"/>
    <lineage>
        <taxon>Bacteria</taxon>
        <taxon>Bacillati</taxon>
        <taxon>Actinomycetota</taxon>
        <taxon>Actinomycetes</taxon>
        <taxon>Micrococcales</taxon>
        <taxon>Demequinaceae</taxon>
        <taxon>Demequina</taxon>
    </lineage>
</organism>
<dbReference type="PANTHER" id="PTHR30146:SF109">
    <property type="entry name" value="HTH-TYPE TRANSCRIPTIONAL REGULATOR GALS"/>
    <property type="match status" value="1"/>
</dbReference>
<dbReference type="GO" id="GO:0003677">
    <property type="term" value="F:DNA binding"/>
    <property type="evidence" value="ECO:0007669"/>
    <property type="project" value="UniProtKB-KW"/>
</dbReference>
<reference evidence="5" key="1">
    <citation type="submission" date="2023-06" db="EMBL/GenBank/DDBJ databases">
        <title>Egi l300058.</title>
        <authorList>
            <person name="Gao L."/>
            <person name="Fang B.-Z."/>
            <person name="Li W.-J."/>
        </authorList>
    </citation>
    <scope>NUCLEOTIDE SEQUENCE</scope>
    <source>
        <strain evidence="5">EGI L300058</strain>
    </source>
</reference>
<dbReference type="SUPFAM" id="SSF47413">
    <property type="entry name" value="lambda repressor-like DNA-binding domains"/>
    <property type="match status" value="1"/>
</dbReference>
<dbReference type="InterPro" id="IPR010982">
    <property type="entry name" value="Lambda_DNA-bd_dom_sf"/>
</dbReference>
<gene>
    <name evidence="5" type="ORF">QQX02_05150</name>
</gene>
<dbReference type="RefSeq" id="WP_301141673.1">
    <property type="nucleotide sequence ID" value="NZ_JAUHQA010000001.1"/>
</dbReference>
<dbReference type="Gene3D" id="3.40.50.2300">
    <property type="match status" value="2"/>
</dbReference>
<keyword evidence="6" id="KW-1185">Reference proteome</keyword>
<proteinExistence type="predicted"/>
<comment type="caution">
    <text evidence="5">The sequence shown here is derived from an EMBL/GenBank/DDBJ whole genome shotgun (WGS) entry which is preliminary data.</text>
</comment>
<keyword evidence="3" id="KW-0804">Transcription</keyword>
<sequence>MSSPRGPSMHDVAARAGVSHQTVSRVLNDFPGIRPATRERVQAAIVELGYRRNLSARALVTGRTQTIGMIGPQVPDIGPLSTLHSIEVSARAVGLHTLMTSADATSESVTQAVEFLVGRGVDGIALVAQQQSIADAVRALRIPIPVVHLLTGGEPRGEAASIDQRAGARLALEHLIALGHTRIQHVTGPPTYTESQLRRDEYLNVVAEHRLARLDMLEGDWTADSGYAAGVRLDPTATAVFCANDQMAFGVIHALADAGRSVPRDVSVVGFDDTSEARHSLPPLTTVRQDFAAVGRLAVDLIVARLEGSDTSATRQLEPELVVRDTTARVSD</sequence>
<evidence type="ECO:0000313" key="6">
    <source>
        <dbReference type="Proteomes" id="UP001172708"/>
    </source>
</evidence>
<name>A0ABT8GG16_9MICO</name>
<dbReference type="InterPro" id="IPR046335">
    <property type="entry name" value="LacI/GalR-like_sensor"/>
</dbReference>
<dbReference type="CDD" id="cd01392">
    <property type="entry name" value="HTH_LacI"/>
    <property type="match status" value="1"/>
</dbReference>
<feature type="domain" description="HTH lacI-type" evidence="4">
    <location>
        <begin position="7"/>
        <end position="61"/>
    </location>
</feature>
<dbReference type="InterPro" id="IPR028082">
    <property type="entry name" value="Peripla_BP_I"/>
</dbReference>
<evidence type="ECO:0000256" key="1">
    <source>
        <dbReference type="ARBA" id="ARBA00023015"/>
    </source>
</evidence>
<dbReference type="SUPFAM" id="SSF53822">
    <property type="entry name" value="Periplasmic binding protein-like I"/>
    <property type="match status" value="1"/>
</dbReference>
<keyword evidence="2 5" id="KW-0238">DNA-binding</keyword>
<dbReference type="Pfam" id="PF00356">
    <property type="entry name" value="LacI"/>
    <property type="match status" value="1"/>
</dbReference>
<dbReference type="Gene3D" id="1.10.260.40">
    <property type="entry name" value="lambda repressor-like DNA-binding domains"/>
    <property type="match status" value="1"/>
</dbReference>
<dbReference type="CDD" id="cd01574">
    <property type="entry name" value="PBP1_LacI"/>
    <property type="match status" value="1"/>
</dbReference>
<dbReference type="InterPro" id="IPR000843">
    <property type="entry name" value="HTH_LacI"/>
</dbReference>
<evidence type="ECO:0000259" key="4">
    <source>
        <dbReference type="PROSITE" id="PS50932"/>
    </source>
</evidence>
<dbReference type="PANTHER" id="PTHR30146">
    <property type="entry name" value="LACI-RELATED TRANSCRIPTIONAL REPRESSOR"/>
    <property type="match status" value="1"/>
</dbReference>
<dbReference type="SMART" id="SM00354">
    <property type="entry name" value="HTH_LACI"/>
    <property type="match status" value="1"/>
</dbReference>
<protein>
    <submittedName>
        <fullName evidence="5">LacI family DNA-binding transcriptional regulator</fullName>
    </submittedName>
</protein>